<feature type="binding site" evidence="10">
    <location>
        <begin position="7"/>
        <end position="12"/>
    </location>
    <ligand>
        <name>substrate</name>
    </ligand>
</feature>
<evidence type="ECO:0000256" key="5">
    <source>
        <dbReference type="ARBA" id="ARBA00022801"/>
    </source>
</evidence>
<dbReference type="RefSeq" id="WP_052670083.1">
    <property type="nucleotide sequence ID" value="NZ_FUZK01000001.1"/>
</dbReference>
<dbReference type="GO" id="GO:0009146">
    <property type="term" value="P:purine nucleoside triphosphate catabolic process"/>
    <property type="evidence" value="ECO:0007669"/>
    <property type="project" value="UniProtKB-UniRule"/>
</dbReference>
<comment type="caution">
    <text evidence="10">Lacks conserved residue(s) required for the propagation of feature annotation.</text>
</comment>
<dbReference type="EC" id="3.6.1.66" evidence="10"/>
<comment type="function">
    <text evidence="10">Pyrophosphatase that catalyzes the hydrolysis of nucleoside triphosphates to their monophosphate derivatives, with a high preference for the non-canonical purine nucleotides XTP (xanthosine triphosphate), dITP (deoxyinosine triphosphate) and ITP. Seems to function as a house-cleaning enzyme that removes non-canonical purine nucleotides from the nucleotide pool, thus preventing their incorporation into DNA/RNA and avoiding chromosomal lesions.</text>
</comment>
<dbReference type="InterPro" id="IPR020922">
    <property type="entry name" value="dITP/XTP_pyrophosphatase"/>
</dbReference>
<dbReference type="Pfam" id="PF01725">
    <property type="entry name" value="Ham1p_like"/>
    <property type="match status" value="1"/>
</dbReference>
<evidence type="ECO:0000256" key="11">
    <source>
        <dbReference type="RuleBase" id="RU003781"/>
    </source>
</evidence>
<dbReference type="FunCoup" id="A0A061AB31">
    <property type="interactions" value="253"/>
</dbReference>
<dbReference type="CDD" id="cd00515">
    <property type="entry name" value="HAM1"/>
    <property type="match status" value="1"/>
</dbReference>
<dbReference type="InterPro" id="IPR002637">
    <property type="entry name" value="RdgB/HAM1"/>
</dbReference>
<keyword evidence="5 10" id="KW-0378">Hydrolase</keyword>
<dbReference type="SUPFAM" id="SSF52972">
    <property type="entry name" value="ITPase-like"/>
    <property type="match status" value="1"/>
</dbReference>
<dbReference type="Proteomes" id="UP000032434">
    <property type="component" value="Chromosome 1"/>
</dbReference>
<comment type="subunit">
    <text evidence="2 10">Homodimer.</text>
</comment>
<organism evidence="12 13">
    <name type="scientific">Acholeplasma oculi</name>
    <dbReference type="NCBI Taxonomy" id="35623"/>
    <lineage>
        <taxon>Bacteria</taxon>
        <taxon>Bacillati</taxon>
        <taxon>Mycoplasmatota</taxon>
        <taxon>Mollicutes</taxon>
        <taxon>Acholeplasmatales</taxon>
        <taxon>Acholeplasmataceae</taxon>
        <taxon>Acholeplasma</taxon>
    </lineage>
</organism>
<evidence type="ECO:0000313" key="12">
    <source>
        <dbReference type="EMBL" id="CDR31063.1"/>
    </source>
</evidence>
<evidence type="ECO:0000256" key="3">
    <source>
        <dbReference type="ARBA" id="ARBA00022723"/>
    </source>
</evidence>
<keyword evidence="4 10" id="KW-0547">Nucleotide-binding</keyword>
<dbReference type="KEGG" id="aoc:Aocu_09900"/>
<dbReference type="InterPro" id="IPR029001">
    <property type="entry name" value="ITPase-like_fam"/>
</dbReference>
<dbReference type="OrthoDB" id="9807456at2"/>
<evidence type="ECO:0000256" key="10">
    <source>
        <dbReference type="HAMAP-Rule" id="MF_01405"/>
    </source>
</evidence>
<comment type="similarity">
    <text evidence="1 10 11">Belongs to the HAM1 NTPase family.</text>
</comment>
<keyword evidence="3 10" id="KW-0479">Metal-binding</keyword>
<evidence type="ECO:0000256" key="6">
    <source>
        <dbReference type="ARBA" id="ARBA00022842"/>
    </source>
</evidence>
<accession>A0A061AB31</accession>
<evidence type="ECO:0000256" key="4">
    <source>
        <dbReference type="ARBA" id="ARBA00022741"/>
    </source>
</evidence>
<feature type="binding site" evidence="10">
    <location>
        <begin position="175"/>
        <end position="176"/>
    </location>
    <ligand>
        <name>substrate</name>
    </ligand>
</feature>
<dbReference type="GO" id="GO:0036222">
    <property type="term" value="F:XTP diphosphatase activity"/>
    <property type="evidence" value="ECO:0007669"/>
    <property type="project" value="UniProtKB-UniRule"/>
</dbReference>
<comment type="cofactor">
    <cofactor evidence="10">
        <name>Mg(2+)</name>
        <dbReference type="ChEBI" id="CHEBI:18420"/>
    </cofactor>
    <text evidence="10">Binds 1 Mg(2+) ion per subunit.</text>
</comment>
<evidence type="ECO:0000256" key="8">
    <source>
        <dbReference type="ARBA" id="ARBA00051875"/>
    </source>
</evidence>
<comment type="catalytic activity">
    <reaction evidence="9 10">
        <text>XTP + H2O = XMP + diphosphate + H(+)</text>
        <dbReference type="Rhea" id="RHEA:28610"/>
        <dbReference type="ChEBI" id="CHEBI:15377"/>
        <dbReference type="ChEBI" id="CHEBI:15378"/>
        <dbReference type="ChEBI" id="CHEBI:33019"/>
        <dbReference type="ChEBI" id="CHEBI:57464"/>
        <dbReference type="ChEBI" id="CHEBI:61314"/>
        <dbReference type="EC" id="3.6.1.66"/>
    </reaction>
</comment>
<dbReference type="NCBIfam" id="TIGR00042">
    <property type="entry name" value="RdgB/HAM1 family non-canonical purine NTP pyrophosphatase"/>
    <property type="match status" value="1"/>
</dbReference>
<feature type="binding site" evidence="10">
    <location>
        <position position="69"/>
    </location>
    <ligand>
        <name>substrate</name>
    </ligand>
</feature>
<dbReference type="GO" id="GO:0035870">
    <property type="term" value="F:dITP diphosphatase activity"/>
    <property type="evidence" value="ECO:0007669"/>
    <property type="project" value="UniProtKB-UniRule"/>
</dbReference>
<dbReference type="STRING" id="35623.Aocu_09900"/>
<feature type="binding site" evidence="10">
    <location>
        <position position="68"/>
    </location>
    <ligand>
        <name>Mg(2+)</name>
        <dbReference type="ChEBI" id="CHEBI:18420"/>
    </ligand>
</feature>
<protein>
    <recommendedName>
        <fullName evidence="10">dITP/XTP pyrophosphatase</fullName>
        <ecNumber evidence="10">3.6.1.66</ecNumber>
    </recommendedName>
    <alternativeName>
        <fullName evidence="10">Non-canonical purine NTP pyrophosphatase</fullName>
    </alternativeName>
    <alternativeName>
        <fullName evidence="10">Non-standard purine NTP pyrophosphatase</fullName>
    </alternativeName>
    <alternativeName>
        <fullName evidence="10">Nucleoside-triphosphate diphosphatase</fullName>
    </alternativeName>
    <alternativeName>
        <fullName evidence="10">Nucleoside-triphosphate pyrophosphatase</fullName>
        <shortName evidence="10">NTPase</shortName>
    </alternativeName>
</protein>
<dbReference type="PATRIC" id="fig|35623.3.peg.990"/>
<comment type="catalytic activity">
    <reaction evidence="10">
        <text>ITP + H2O = IMP + diphosphate + H(+)</text>
        <dbReference type="Rhea" id="RHEA:29399"/>
        <dbReference type="ChEBI" id="CHEBI:15377"/>
        <dbReference type="ChEBI" id="CHEBI:15378"/>
        <dbReference type="ChEBI" id="CHEBI:33019"/>
        <dbReference type="ChEBI" id="CHEBI:58053"/>
        <dbReference type="ChEBI" id="CHEBI:61402"/>
        <dbReference type="EC" id="3.6.1.66"/>
    </reaction>
</comment>
<evidence type="ECO:0000256" key="7">
    <source>
        <dbReference type="ARBA" id="ARBA00023080"/>
    </source>
</evidence>
<feature type="binding site" evidence="10">
    <location>
        <position position="170"/>
    </location>
    <ligand>
        <name>substrate</name>
    </ligand>
</feature>
<dbReference type="Gene3D" id="3.90.950.10">
    <property type="match status" value="1"/>
</dbReference>
<evidence type="ECO:0000256" key="1">
    <source>
        <dbReference type="ARBA" id="ARBA00008023"/>
    </source>
</evidence>
<dbReference type="GO" id="GO:0000166">
    <property type="term" value="F:nucleotide binding"/>
    <property type="evidence" value="ECO:0007669"/>
    <property type="project" value="UniProtKB-KW"/>
</dbReference>
<keyword evidence="6 10" id="KW-0460">Magnesium</keyword>
<dbReference type="GO" id="GO:0017111">
    <property type="term" value="F:ribonucleoside triphosphate phosphatase activity"/>
    <property type="evidence" value="ECO:0007669"/>
    <property type="project" value="InterPro"/>
</dbReference>
<evidence type="ECO:0000313" key="13">
    <source>
        <dbReference type="Proteomes" id="UP000032434"/>
    </source>
</evidence>
<sequence>MKLLVTTTNAHKLIEINEIFTKLPLIVEVESLEKIMDVLEDGNTFLDNAKKKALEYAKIYQTITLSDDSGLCVDAIHQMPGVYSSRYSGLGDKINNQKLLNALSGKNNRNATFYSVIAIAFPDGKVFSFEGKIHGSISEVEMGSEGFGYDSLFIPEGYNQTFASLGSDFKAKHSHRRMALNKVMEGFDEIINYWRYSWKA</sequence>
<proteinExistence type="inferred from homology"/>
<name>A0A061AB31_9MOLU</name>
<keyword evidence="13" id="KW-1185">Reference proteome</keyword>
<dbReference type="AlphaFoldDB" id="A0A061AB31"/>
<evidence type="ECO:0000256" key="9">
    <source>
        <dbReference type="ARBA" id="ARBA00052017"/>
    </source>
</evidence>
<keyword evidence="7 10" id="KW-0546">Nucleotide metabolism</keyword>
<evidence type="ECO:0000256" key="2">
    <source>
        <dbReference type="ARBA" id="ARBA00011738"/>
    </source>
</evidence>
<reference evidence="13" key="1">
    <citation type="submission" date="2014-05" db="EMBL/GenBank/DDBJ databases">
        <authorList>
            <person name="Kube M."/>
        </authorList>
    </citation>
    <scope>NUCLEOTIDE SEQUENCE [LARGE SCALE GENOMIC DNA]</scope>
</reference>
<dbReference type="GO" id="GO:0009117">
    <property type="term" value="P:nucleotide metabolic process"/>
    <property type="evidence" value="ECO:0007669"/>
    <property type="project" value="UniProtKB-KW"/>
</dbReference>
<dbReference type="EMBL" id="LK028559">
    <property type="protein sequence ID" value="CDR31063.1"/>
    <property type="molecule type" value="Genomic_DNA"/>
</dbReference>
<dbReference type="PANTHER" id="PTHR11067">
    <property type="entry name" value="INOSINE TRIPHOSPHATE PYROPHOSPHATASE/HAM1 PROTEIN"/>
    <property type="match status" value="1"/>
</dbReference>
<dbReference type="FunFam" id="3.90.950.10:FF:000001">
    <property type="entry name" value="dITP/XTP pyrophosphatase"/>
    <property type="match status" value="1"/>
</dbReference>
<dbReference type="GO" id="GO:0036220">
    <property type="term" value="F:ITP diphosphatase activity"/>
    <property type="evidence" value="ECO:0007669"/>
    <property type="project" value="UniProtKB-UniRule"/>
</dbReference>
<feature type="active site" description="Proton acceptor" evidence="10">
    <location>
        <position position="68"/>
    </location>
</feature>
<gene>
    <name evidence="12" type="primary">rdgB</name>
    <name evidence="12" type="ORF">Aocu_09900</name>
</gene>
<dbReference type="InParanoid" id="A0A061AB31"/>
<dbReference type="PANTHER" id="PTHR11067:SF9">
    <property type="entry name" value="INOSINE TRIPHOSPHATE PYROPHOSPHATASE"/>
    <property type="match status" value="1"/>
</dbReference>
<feature type="binding site" evidence="10">
    <location>
        <begin position="147"/>
        <end position="150"/>
    </location>
    <ligand>
        <name>substrate</name>
    </ligand>
</feature>
<dbReference type="GO" id="GO:0005829">
    <property type="term" value="C:cytosol"/>
    <property type="evidence" value="ECO:0007669"/>
    <property type="project" value="TreeGrafter"/>
</dbReference>
<comment type="catalytic activity">
    <reaction evidence="8 10">
        <text>dITP + H2O = dIMP + diphosphate + H(+)</text>
        <dbReference type="Rhea" id="RHEA:28342"/>
        <dbReference type="ChEBI" id="CHEBI:15377"/>
        <dbReference type="ChEBI" id="CHEBI:15378"/>
        <dbReference type="ChEBI" id="CHEBI:33019"/>
        <dbReference type="ChEBI" id="CHEBI:61194"/>
        <dbReference type="ChEBI" id="CHEBI:61382"/>
        <dbReference type="EC" id="3.6.1.66"/>
    </reaction>
</comment>
<dbReference type="HOGENOM" id="CLU_082080_0_2_14"/>
<dbReference type="HAMAP" id="MF_01405">
    <property type="entry name" value="Non_canon_purine_NTPase"/>
    <property type="match status" value="1"/>
</dbReference>
<dbReference type="GO" id="GO:0046872">
    <property type="term" value="F:metal ion binding"/>
    <property type="evidence" value="ECO:0007669"/>
    <property type="project" value="UniProtKB-KW"/>
</dbReference>